<dbReference type="Gramene" id="TKW38603">
    <property type="protein sequence ID" value="TKW38603"/>
    <property type="gene ID" value="SEVIR_1G126050v2"/>
</dbReference>
<feature type="region of interest" description="Disordered" evidence="1">
    <location>
        <begin position="12"/>
        <end position="139"/>
    </location>
</feature>
<evidence type="ECO:0000313" key="2">
    <source>
        <dbReference type="EMBL" id="TKW38603.1"/>
    </source>
</evidence>
<dbReference type="Gramene" id="TKW38602">
    <property type="protein sequence ID" value="TKW38602"/>
    <property type="gene ID" value="SEVIR_1G126050v2"/>
</dbReference>
<reference evidence="2 3" key="1">
    <citation type="submission" date="2019-03" db="EMBL/GenBank/DDBJ databases">
        <title>WGS assembly of Setaria viridis.</title>
        <authorList>
            <person name="Huang P."/>
            <person name="Jenkins J."/>
            <person name="Grimwood J."/>
            <person name="Barry K."/>
            <person name="Healey A."/>
            <person name="Mamidi S."/>
            <person name="Sreedasyam A."/>
            <person name="Shu S."/>
            <person name="Feldman M."/>
            <person name="Wu J."/>
            <person name="Yu Y."/>
            <person name="Chen C."/>
            <person name="Johnson J."/>
            <person name="Rokhsar D."/>
            <person name="Baxter I."/>
            <person name="Schmutz J."/>
            <person name="Brutnell T."/>
            <person name="Kellogg E."/>
        </authorList>
    </citation>
    <scope>NUCLEOTIDE SEQUENCE [LARGE SCALE GENOMIC DNA]</scope>
    <source>
        <strain evidence="3">cv. A10</strain>
    </source>
</reference>
<accession>A0A4U6WAG0</accession>
<evidence type="ECO:0000313" key="3">
    <source>
        <dbReference type="Proteomes" id="UP000298652"/>
    </source>
</evidence>
<organism evidence="2 3">
    <name type="scientific">Setaria viridis</name>
    <name type="common">Green bristlegrass</name>
    <name type="synonym">Setaria italica subsp. viridis</name>
    <dbReference type="NCBI Taxonomy" id="4556"/>
    <lineage>
        <taxon>Eukaryota</taxon>
        <taxon>Viridiplantae</taxon>
        <taxon>Streptophyta</taxon>
        <taxon>Embryophyta</taxon>
        <taxon>Tracheophyta</taxon>
        <taxon>Spermatophyta</taxon>
        <taxon>Magnoliopsida</taxon>
        <taxon>Liliopsida</taxon>
        <taxon>Poales</taxon>
        <taxon>Poaceae</taxon>
        <taxon>PACMAD clade</taxon>
        <taxon>Panicoideae</taxon>
        <taxon>Panicodae</taxon>
        <taxon>Paniceae</taxon>
        <taxon>Cenchrinae</taxon>
        <taxon>Setaria</taxon>
    </lineage>
</organism>
<evidence type="ECO:0000256" key="1">
    <source>
        <dbReference type="SAM" id="MobiDB-lite"/>
    </source>
</evidence>
<dbReference type="AlphaFoldDB" id="A0A4U6WAG0"/>
<name>A0A4U6WAG0_SETVI</name>
<proteinExistence type="predicted"/>
<protein>
    <submittedName>
        <fullName evidence="2">Uncharacterized protein</fullName>
    </submittedName>
</protein>
<dbReference type="EMBL" id="CM016552">
    <property type="protein sequence ID" value="TKW38603.1"/>
    <property type="molecule type" value="Genomic_DNA"/>
</dbReference>
<keyword evidence="3" id="KW-1185">Reference proteome</keyword>
<gene>
    <name evidence="2" type="ORF">SEVIR_1G126050v2</name>
</gene>
<feature type="compositionally biased region" description="Low complexity" evidence="1">
    <location>
        <begin position="23"/>
        <end position="36"/>
    </location>
</feature>
<dbReference type="Proteomes" id="UP000298652">
    <property type="component" value="Chromosome 1"/>
</dbReference>
<feature type="compositionally biased region" description="Pro residues" evidence="1">
    <location>
        <begin position="111"/>
        <end position="121"/>
    </location>
</feature>
<dbReference type="Gramene" id="TKW38604">
    <property type="protein sequence ID" value="TKW38604"/>
    <property type="gene ID" value="SEVIR_1G126050v2"/>
</dbReference>
<dbReference type="EMBL" id="CM016552">
    <property type="protein sequence ID" value="TKW38604.1"/>
    <property type="molecule type" value="Genomic_DNA"/>
</dbReference>
<sequence length="139" mass="14440">MLILPLALLPGTLASGGAGRGGAAPESQSSPASSTPNEGMAGWPIRALHFGVAGRRGHTQRQAPPPPPRPPSSSATRPENPNPLHHHISPPSLSIQTPPRPHHLTAGVPAAQPPHRIPSPRLPARRTGLLSAGQRNRLP</sequence>
<dbReference type="EMBL" id="CM016552">
    <property type="protein sequence ID" value="TKW38602.1"/>
    <property type="molecule type" value="Genomic_DNA"/>
</dbReference>